<comment type="subcellular location">
    <subcellularLocation>
        <location evidence="3">Cytoplasm</location>
    </subcellularLocation>
</comment>
<dbReference type="Pfam" id="PF02634">
    <property type="entry name" value="FdhD-NarQ"/>
    <property type="match status" value="1"/>
</dbReference>
<organism evidence="4 5">
    <name type="scientific">Blastomonas aquatica</name>
    <dbReference type="NCBI Taxonomy" id="1510276"/>
    <lineage>
        <taxon>Bacteria</taxon>
        <taxon>Pseudomonadati</taxon>
        <taxon>Pseudomonadota</taxon>
        <taxon>Alphaproteobacteria</taxon>
        <taxon>Sphingomonadales</taxon>
        <taxon>Sphingomonadaceae</taxon>
        <taxon>Blastomonas</taxon>
    </lineage>
</organism>
<dbReference type="Proteomes" id="UP000614261">
    <property type="component" value="Unassembled WGS sequence"/>
</dbReference>
<name>A0ABQ1IZR1_9SPHN</name>
<proteinExistence type="inferred from homology"/>
<keyword evidence="5" id="KW-1185">Reference proteome</keyword>
<comment type="function">
    <text evidence="3">Required for formate dehydrogenase (FDH) activity. Acts as a sulfur carrier protein that transfers sulfur from IscS to the molybdenum cofactor prior to its insertion into FDH.</text>
</comment>
<dbReference type="NCBIfam" id="TIGR00129">
    <property type="entry name" value="fdhD_narQ"/>
    <property type="match status" value="1"/>
</dbReference>
<protein>
    <recommendedName>
        <fullName evidence="3">Sulfur carrier protein FdhD</fullName>
    </recommendedName>
</protein>
<keyword evidence="1 3" id="KW-0963">Cytoplasm</keyword>
<reference evidence="5" key="1">
    <citation type="journal article" date="2019" name="Int. J. Syst. Evol. Microbiol.">
        <title>The Global Catalogue of Microorganisms (GCM) 10K type strain sequencing project: providing services to taxonomists for standard genome sequencing and annotation.</title>
        <authorList>
            <consortium name="The Broad Institute Genomics Platform"/>
            <consortium name="The Broad Institute Genome Sequencing Center for Infectious Disease"/>
            <person name="Wu L."/>
            <person name="Ma J."/>
        </authorList>
    </citation>
    <scope>NUCLEOTIDE SEQUENCE [LARGE SCALE GENOMIC DNA]</scope>
    <source>
        <strain evidence="5">CGMCC 1.12851</strain>
    </source>
</reference>
<accession>A0ABQ1IZR1</accession>
<dbReference type="PANTHER" id="PTHR30592:SF1">
    <property type="entry name" value="SULFUR CARRIER PROTEIN FDHD"/>
    <property type="match status" value="1"/>
</dbReference>
<comment type="similarity">
    <text evidence="3">Belongs to the FdhD family.</text>
</comment>
<evidence type="ECO:0000313" key="5">
    <source>
        <dbReference type="Proteomes" id="UP000614261"/>
    </source>
</evidence>
<dbReference type="SUPFAM" id="SSF53927">
    <property type="entry name" value="Cytidine deaminase-like"/>
    <property type="match status" value="1"/>
</dbReference>
<evidence type="ECO:0000256" key="3">
    <source>
        <dbReference type="HAMAP-Rule" id="MF_00187"/>
    </source>
</evidence>
<dbReference type="InterPro" id="IPR003786">
    <property type="entry name" value="FdhD"/>
</dbReference>
<evidence type="ECO:0000313" key="4">
    <source>
        <dbReference type="EMBL" id="GGB55167.1"/>
    </source>
</evidence>
<comment type="caution">
    <text evidence="3">Lacks conserved residue(s) required for the propagation of feature annotation.</text>
</comment>
<evidence type="ECO:0000256" key="2">
    <source>
        <dbReference type="ARBA" id="ARBA00023150"/>
    </source>
</evidence>
<dbReference type="Gene3D" id="3.10.20.10">
    <property type="match status" value="1"/>
</dbReference>
<evidence type="ECO:0000256" key="1">
    <source>
        <dbReference type="ARBA" id="ARBA00022490"/>
    </source>
</evidence>
<keyword evidence="2 3" id="KW-0501">Molybdenum cofactor biosynthesis</keyword>
<comment type="caution">
    <text evidence="4">The sequence shown here is derived from an EMBL/GenBank/DDBJ whole genome shotgun (WGS) entry which is preliminary data.</text>
</comment>
<dbReference type="Gene3D" id="3.40.140.10">
    <property type="entry name" value="Cytidine Deaminase, domain 2"/>
    <property type="match status" value="1"/>
</dbReference>
<gene>
    <name evidence="3 4" type="primary">fdhD</name>
    <name evidence="4" type="ORF">GCM10010833_07330</name>
</gene>
<dbReference type="HAMAP" id="MF_00187">
    <property type="entry name" value="FdhD"/>
    <property type="match status" value="1"/>
</dbReference>
<sequence>MTDATHSAAIPALAQAQSYPVIRLSPEVASSAERWIAVEAPVAIEVNGLGYAVMMASPAGLVEFGTGFVFTEKLVATLDDLIDVTPHEVAQGWLLRIRVAEHCFAAVRERIRHRIADSGCGLCGLENLEQALRPLPMIETAPLAEPSAIFAALAALPAAQMLNRQTGAVHSAALCSAQGAIELAREDVGRHNAFDKLIGAALLSGRAMDRGFVLLSSRCSYELVEKAAIAGVTMLVTISAPTSLAVERSKACGLTLVSLARADNVLVLNDPHGLFTTTIPAADEMTAAK</sequence>
<dbReference type="PIRSF" id="PIRSF015626">
    <property type="entry name" value="FdhD"/>
    <property type="match status" value="1"/>
</dbReference>
<dbReference type="InterPro" id="IPR016193">
    <property type="entry name" value="Cytidine_deaminase-like"/>
</dbReference>
<dbReference type="RefSeq" id="WP_188512967.1">
    <property type="nucleotide sequence ID" value="NZ_BMGD01000001.1"/>
</dbReference>
<dbReference type="PANTHER" id="PTHR30592">
    <property type="entry name" value="FORMATE DEHYDROGENASE"/>
    <property type="match status" value="1"/>
</dbReference>
<feature type="active site" description="Cysteine persulfide intermediate" evidence="3">
    <location>
        <position position="120"/>
    </location>
</feature>
<dbReference type="EMBL" id="BMGD01000001">
    <property type="protein sequence ID" value="GGB55167.1"/>
    <property type="molecule type" value="Genomic_DNA"/>
</dbReference>